<dbReference type="GO" id="GO:0005634">
    <property type="term" value="C:nucleus"/>
    <property type="evidence" value="ECO:0007669"/>
    <property type="project" value="TreeGrafter"/>
</dbReference>
<feature type="domain" description="MADF" evidence="1">
    <location>
        <begin position="5"/>
        <end position="102"/>
    </location>
</feature>
<dbReference type="SMART" id="SM00595">
    <property type="entry name" value="MADF"/>
    <property type="match status" value="1"/>
</dbReference>
<reference evidence="2 3" key="1">
    <citation type="submission" date="2016-03" db="EMBL/GenBank/DDBJ databases">
        <title>Cyphomyrmex costatus WGS genome.</title>
        <authorList>
            <person name="Nygaard S."/>
            <person name="Hu H."/>
            <person name="Boomsma J."/>
            <person name="Zhang G."/>
        </authorList>
    </citation>
    <scope>NUCLEOTIDE SEQUENCE [LARGE SCALE GENOMIC DNA]</scope>
    <source>
        <strain evidence="2">MS0001</strain>
        <tissue evidence="2">Whole body</tissue>
    </source>
</reference>
<dbReference type="InterPro" id="IPR039353">
    <property type="entry name" value="TF_Adf1"/>
</dbReference>
<proteinExistence type="predicted"/>
<dbReference type="Pfam" id="PF10545">
    <property type="entry name" value="MADF_DNA_bdg"/>
    <property type="match status" value="1"/>
</dbReference>
<dbReference type="PROSITE" id="PS51029">
    <property type="entry name" value="MADF"/>
    <property type="match status" value="1"/>
</dbReference>
<keyword evidence="3" id="KW-1185">Reference proteome</keyword>
<organism evidence="2 3">
    <name type="scientific">Cyphomyrmex costatus</name>
    <dbReference type="NCBI Taxonomy" id="456900"/>
    <lineage>
        <taxon>Eukaryota</taxon>
        <taxon>Metazoa</taxon>
        <taxon>Ecdysozoa</taxon>
        <taxon>Arthropoda</taxon>
        <taxon>Hexapoda</taxon>
        <taxon>Insecta</taxon>
        <taxon>Pterygota</taxon>
        <taxon>Neoptera</taxon>
        <taxon>Endopterygota</taxon>
        <taxon>Hymenoptera</taxon>
        <taxon>Apocrita</taxon>
        <taxon>Aculeata</taxon>
        <taxon>Formicoidea</taxon>
        <taxon>Formicidae</taxon>
        <taxon>Myrmicinae</taxon>
        <taxon>Cyphomyrmex</taxon>
    </lineage>
</organism>
<dbReference type="GO" id="GO:0005667">
    <property type="term" value="C:transcription regulator complex"/>
    <property type="evidence" value="ECO:0007669"/>
    <property type="project" value="TreeGrafter"/>
</dbReference>
<dbReference type="PANTHER" id="PTHR12243:SF67">
    <property type="entry name" value="COREPRESSOR OF PANGOLIN, ISOFORM A-RELATED"/>
    <property type="match status" value="1"/>
</dbReference>
<accession>A0A151I8F3</accession>
<evidence type="ECO:0000313" key="2">
    <source>
        <dbReference type="EMBL" id="KYM94625.1"/>
    </source>
</evidence>
<dbReference type="EMBL" id="KQ978358">
    <property type="protein sequence ID" value="KYM94625.1"/>
    <property type="molecule type" value="Genomic_DNA"/>
</dbReference>
<feature type="non-terminal residue" evidence="2">
    <location>
        <position position="1"/>
    </location>
</feature>
<dbReference type="InterPro" id="IPR006578">
    <property type="entry name" value="MADF-dom"/>
</dbReference>
<dbReference type="PANTHER" id="PTHR12243">
    <property type="entry name" value="MADF DOMAIN TRANSCRIPTION FACTOR"/>
    <property type="match status" value="1"/>
</dbReference>
<gene>
    <name evidence="2" type="ORF">ALC62_14748</name>
</gene>
<evidence type="ECO:0000313" key="3">
    <source>
        <dbReference type="Proteomes" id="UP000078542"/>
    </source>
</evidence>
<dbReference type="AlphaFoldDB" id="A0A151I8F3"/>
<dbReference type="Proteomes" id="UP000078542">
    <property type="component" value="Unassembled WGS sequence"/>
</dbReference>
<dbReference type="GO" id="GO:0006357">
    <property type="term" value="P:regulation of transcription by RNA polymerase II"/>
    <property type="evidence" value="ECO:0007669"/>
    <property type="project" value="TreeGrafter"/>
</dbReference>
<dbReference type="STRING" id="456900.A0A151I8F3"/>
<name>A0A151I8F3_9HYME</name>
<sequence length="116" mass="14091">DRDEMLINIIQTKPALWNFQIPLSERTKAKKKALWKEVQNMLGGLMTMDEAMKRWKYLRDCYVRYKRQIKAYVPSGSAAQPTKKQKVFRFYELMQFVDDPLENARYIYFYIFLINY</sequence>
<evidence type="ECO:0000259" key="1">
    <source>
        <dbReference type="PROSITE" id="PS51029"/>
    </source>
</evidence>
<protein>
    <recommendedName>
        <fullName evidence="1">MADF domain-containing protein</fullName>
    </recommendedName>
</protein>